<evidence type="ECO:0000313" key="2">
    <source>
        <dbReference type="Proteomes" id="UP001157502"/>
    </source>
</evidence>
<comment type="caution">
    <text evidence="1">The sequence shown here is derived from an EMBL/GenBank/DDBJ whole genome shotgun (WGS) entry which is preliminary data.</text>
</comment>
<dbReference type="EMBL" id="CM055754">
    <property type="protein sequence ID" value="KAJ7990914.1"/>
    <property type="molecule type" value="Genomic_DNA"/>
</dbReference>
<proteinExistence type="predicted"/>
<name>A0ACC2FHR9_DALPE</name>
<accession>A0ACC2FHR9</accession>
<organism evidence="1 2">
    <name type="scientific">Dallia pectoralis</name>
    <name type="common">Alaska blackfish</name>
    <dbReference type="NCBI Taxonomy" id="75939"/>
    <lineage>
        <taxon>Eukaryota</taxon>
        <taxon>Metazoa</taxon>
        <taxon>Chordata</taxon>
        <taxon>Craniata</taxon>
        <taxon>Vertebrata</taxon>
        <taxon>Euteleostomi</taxon>
        <taxon>Actinopterygii</taxon>
        <taxon>Neopterygii</taxon>
        <taxon>Teleostei</taxon>
        <taxon>Protacanthopterygii</taxon>
        <taxon>Esociformes</taxon>
        <taxon>Umbridae</taxon>
        <taxon>Dallia</taxon>
    </lineage>
</organism>
<gene>
    <name evidence="1" type="ORF">DPEC_G00291830</name>
</gene>
<dbReference type="Proteomes" id="UP001157502">
    <property type="component" value="Chromosome 27"/>
</dbReference>
<keyword evidence="2" id="KW-1185">Reference proteome</keyword>
<protein>
    <submittedName>
        <fullName evidence="1">Uncharacterized protein</fullName>
    </submittedName>
</protein>
<evidence type="ECO:0000313" key="1">
    <source>
        <dbReference type="EMBL" id="KAJ7990914.1"/>
    </source>
</evidence>
<sequence length="2095" mass="225933">MARFDDLLILTQSGPEDRNGWTGGGRMEQTHSLLLNEEACSQLGEHQRAEFVFEWLRFLKKLLPATDRVDVKRNQKRLVEQLTVVLTGSPGPPTRWLLAHCLALVYKVGDSLTSSLTVDKCNDIIRSKDDSPSYLPTRLAAIACLGALYEQLGRLLFNTFKETLAHLWKAMKSAESQGRYEIMLSVEKILRGLGASAVPCHRDVYKAVRGCLTDRSMAVRRAAAECLLELHREAGFLWTSELENVATLCFRAFEGSNYDVRVVVSKLLGTLLATAIDPKQPTALRQGSKRSSLEEVMDLLTGGFLRGGAGFLRASGDMLKGISSVSKDIRVGVTQSCVVFVSCLGGAWLEANFSALLGLLMELVSHPRATQTPADAVCCRRCVSFILRATLGSLLGEKAQIAASKDLCLAISKQKRAVDAAICDGNVETHVTPTDVAASQHVLVCALLELGSLVKGLGSTAAPLISDTSTALLDTVISVLLHPSVSARLAAAWCLRCVAVALPSQGAVLLERCAERLHALKSCPEAVDGYSSAIAALVGGVQHCPLGIPHAKGKVVMTVAEDLLRSATQNSRISIQRTQAGWLLLSSLCTLGPAVVEQHLPRMLLLWKCAFPPSIRELDMELRRGDHFTWQVTLEGRAGALCAMKSLAVHCGDLLTDDVAGRLLTPLACAVALLTKVPTLIKSYGNQMKKSSVMFKFRVFDLLALLPPKTYEEHFGTVLKLLVSDLTGPENVTCSELTLLPPLCHVNDLALLGPALQNADQQYIEEQLHGSSAGGGTLEYDPFTICYKGQDVPAPLPPPAALIVAATQLFGVIFPHVIIPKRTQILEQFIETLKQFKGLRQLTVQTQVTAALCSVLKHLGSSRVGLGPEEVRRPALCLLEGALESHNPLLRCTAAEGLSRLVQVVNDPSFTVSMTLVSFDKLKTARDAVTRTGHALALGVLYRHVGGISSPQHLSACVGILFTLSQDSTSPEVQMWALHSLSVVIDLAGPLYHIHVEPSFTLVLRLLLSVPPTHIEVHQSLGRCLNALITNLGPDLQGEGQAVSALRTSCLVDCAVMQASPDCLVQTLAISCLQQLHMFAPRHVDLACLVPSLCDILLGHSMLVNLCSSYLSLRRAVVGCLRQLAQKEALEVSEHAVALVKEVPRRDNTLLDVTIKEVGLEGALFSLLDRESDPRLRQDIQETLVHMMTSISTGKLSHWLKLCKDVLSASSDSTAPVETNQEEDVERDDDASVFHANCDSGGPFTNLRWSTRVFAVECVCRIIAQCDSHGHPAHFDMALAQEHRLHESTDFLVLHLADLVRMAFMAATDHNHQLRLSGLQTLLVVIRKFAAIPEPEFPGHVILEQYQANVGAALRPAFSADAPPDVTAKACQVCSAWIASGVVSDLRDLRRVHQLLASSLVKVQAGKEVPCQLYNEGTSTMETLAVLKAWAEVYVVAVQNSSRPTEHPDPVGQLDEGCGGARGPGLLTLVQTDLAPLSRLWLAALQDYALLTLPQDYIAQLPATGGTFYTAETAEQARPHYYSSWAPILHATALWLHSTGFITPDDGPYNLSRPVTPTSMGQSNALAPVKSPEDISADRLHLILGVSVEFLCSPHSHDQMDNIFSCLRALQTVLNVSWPRARLGNDPGLSVELLSVLHRLLVTREAPGVQLAVLEVVGQVVSAAREHVQERRHCAEVDDGAEEKETVPEFGEGRDTGGLVPGSSLVFAALELCLCVLVRKLPQLSPKLAGSPSRVQGGSSWSLSDSDCRLVASALAILSDLPSICSPEGSVSILPTVLYLLMGVLRELVRQPCQGGPLNLVVPAALQALRTVLASPMSRSEKSRGAWAHLLRCALNTLLDCWDSDKSGPVVDEVSLLTALTIFLLSASPEVTTVQPLQARCIDKFKASLETKDPVVLSKSYQLLVSVFQSQSVVAIPFIQALGGCLVGHLQGVERRGPQSHEELQAIQDGVRALEALAFAADTTHCPQLVAVLLPILISFLLDENALASASAPGRALHESALLDLMRIGPQQSSVFKALMASSAHMKARLEAAVKGNQETVNAKAAQPQVTSKTSPSIQLKTHFLSPADTDGEERLNDSQTGAVIGPFVFSPSGG</sequence>
<reference evidence="1" key="1">
    <citation type="submission" date="2021-05" db="EMBL/GenBank/DDBJ databases">
        <authorList>
            <person name="Pan Q."/>
            <person name="Jouanno E."/>
            <person name="Zahm M."/>
            <person name="Klopp C."/>
            <person name="Cabau C."/>
            <person name="Louis A."/>
            <person name="Berthelot C."/>
            <person name="Parey E."/>
            <person name="Roest Crollius H."/>
            <person name="Montfort J."/>
            <person name="Robinson-Rechavi M."/>
            <person name="Bouchez O."/>
            <person name="Lampietro C."/>
            <person name="Lopez Roques C."/>
            <person name="Donnadieu C."/>
            <person name="Postlethwait J."/>
            <person name="Bobe J."/>
            <person name="Dillon D."/>
            <person name="Chandos A."/>
            <person name="von Hippel F."/>
            <person name="Guiguen Y."/>
        </authorList>
    </citation>
    <scope>NUCLEOTIDE SEQUENCE</scope>
    <source>
        <strain evidence="1">YG-Jan2019</strain>
    </source>
</reference>